<keyword evidence="4" id="KW-1185">Reference proteome</keyword>
<reference evidence="3 4" key="1">
    <citation type="journal article" date="2015" name="Genome Biol. Evol.">
        <title>Comparative Genomics of a Bacterivorous Green Alga Reveals Evolutionary Causalities and Consequences of Phago-Mixotrophic Mode of Nutrition.</title>
        <authorList>
            <person name="Burns J.A."/>
            <person name="Paasch A."/>
            <person name="Narechania A."/>
            <person name="Kim E."/>
        </authorList>
    </citation>
    <scope>NUCLEOTIDE SEQUENCE [LARGE SCALE GENOMIC DNA]</scope>
    <source>
        <strain evidence="3 4">PLY_AMNH</strain>
    </source>
</reference>
<comment type="caution">
    <text evidence="3">The sequence shown here is derived from an EMBL/GenBank/DDBJ whole genome shotgun (WGS) entry which is preliminary data.</text>
</comment>
<keyword evidence="2" id="KW-1133">Transmembrane helix</keyword>
<evidence type="ECO:0000313" key="3">
    <source>
        <dbReference type="EMBL" id="KAK3237147.1"/>
    </source>
</evidence>
<feature type="compositionally biased region" description="Polar residues" evidence="1">
    <location>
        <begin position="94"/>
        <end position="105"/>
    </location>
</feature>
<feature type="transmembrane region" description="Helical" evidence="2">
    <location>
        <begin position="215"/>
        <end position="234"/>
    </location>
</feature>
<organism evidence="3 4">
    <name type="scientific">Cymbomonas tetramitiformis</name>
    <dbReference type="NCBI Taxonomy" id="36881"/>
    <lineage>
        <taxon>Eukaryota</taxon>
        <taxon>Viridiplantae</taxon>
        <taxon>Chlorophyta</taxon>
        <taxon>Pyramimonadophyceae</taxon>
        <taxon>Pyramimonadales</taxon>
        <taxon>Pyramimonadaceae</taxon>
        <taxon>Cymbomonas</taxon>
    </lineage>
</organism>
<evidence type="ECO:0000256" key="1">
    <source>
        <dbReference type="SAM" id="MobiDB-lite"/>
    </source>
</evidence>
<accession>A0AAE0BK68</accession>
<evidence type="ECO:0000256" key="2">
    <source>
        <dbReference type="SAM" id="Phobius"/>
    </source>
</evidence>
<dbReference type="Proteomes" id="UP001190700">
    <property type="component" value="Unassembled WGS sequence"/>
</dbReference>
<feature type="transmembrane region" description="Helical" evidence="2">
    <location>
        <begin position="334"/>
        <end position="356"/>
    </location>
</feature>
<dbReference type="AlphaFoldDB" id="A0AAE0BK68"/>
<proteinExistence type="predicted"/>
<name>A0AAE0BK68_9CHLO</name>
<feature type="compositionally biased region" description="Low complexity" evidence="1">
    <location>
        <begin position="83"/>
        <end position="93"/>
    </location>
</feature>
<feature type="region of interest" description="Disordered" evidence="1">
    <location>
        <begin position="1"/>
        <end position="33"/>
    </location>
</feature>
<feature type="region of interest" description="Disordered" evidence="1">
    <location>
        <begin position="83"/>
        <end position="112"/>
    </location>
</feature>
<sequence>MSEKAILTQTEVASIAGKESDPSRSSAKHTEDAVHQVPATLMGAKTGSGVCRTSRTPVPATSLGKTSTIAARAASGKASTVAARGASGRASTAQTHRLSCTSPSKSARLPKIRSGEELNSDGLASADPDAQQGIPLRATKRSGGGGGGWAALPPSSAPKGLFARARSWFTKTKATVPIFLLGNLMRSDTGREQLAMPALPTTSPKPGVMGPMKRLRNVFVQVVMLVVFAAVTAVRDGLRVLGWGLGLGRSVVVALTHVLIRKARSRAARWRDSGATKKHDGGRVGPDARRLAGNGWTALPRAVKLPASAVESYIGRQQQLQAGAATGWRDGLRVLLIFVAGLGTLAITLDTGMQLLGTEQGASLRRAAEHSQ</sequence>
<protein>
    <submittedName>
        <fullName evidence="3">Uncharacterized protein</fullName>
    </submittedName>
</protein>
<gene>
    <name evidence="3" type="ORF">CYMTET_52758</name>
</gene>
<keyword evidence="2" id="KW-0472">Membrane</keyword>
<feature type="transmembrane region" description="Helical" evidence="2">
    <location>
        <begin position="240"/>
        <end position="260"/>
    </location>
</feature>
<evidence type="ECO:0000313" key="4">
    <source>
        <dbReference type="Proteomes" id="UP001190700"/>
    </source>
</evidence>
<feature type="compositionally biased region" description="Basic and acidic residues" evidence="1">
    <location>
        <begin position="18"/>
        <end position="33"/>
    </location>
</feature>
<keyword evidence="2" id="KW-0812">Transmembrane</keyword>
<dbReference type="EMBL" id="LGRX02034694">
    <property type="protein sequence ID" value="KAK3237147.1"/>
    <property type="molecule type" value="Genomic_DNA"/>
</dbReference>